<organism evidence="2 3">
    <name type="scientific">Candidatus Enterococcus testudinis</name>
    <dbReference type="NCBI Taxonomy" id="1834191"/>
    <lineage>
        <taxon>Bacteria</taxon>
        <taxon>Bacillati</taxon>
        <taxon>Bacillota</taxon>
        <taxon>Bacilli</taxon>
        <taxon>Lactobacillales</taxon>
        <taxon>Enterococcaceae</taxon>
        <taxon>Enterococcus</taxon>
    </lineage>
</organism>
<name>A0A242A724_9ENTE</name>
<proteinExistence type="predicted"/>
<dbReference type="AlphaFoldDB" id="A0A242A724"/>
<accession>A0A242A724</accession>
<keyword evidence="1" id="KW-0812">Transmembrane</keyword>
<evidence type="ECO:0000313" key="2">
    <source>
        <dbReference type="EMBL" id="OTN76413.1"/>
    </source>
</evidence>
<dbReference type="OrthoDB" id="2194241at2"/>
<comment type="caution">
    <text evidence="2">The sequence shown here is derived from an EMBL/GenBank/DDBJ whole genome shotgun (WGS) entry which is preliminary data.</text>
</comment>
<sequence length="121" mass="13934">MFNKFKKPKTNIVSLMIYFFLLFYVGSVIKKLIQGEFEILDGWHLLNLLLFLCITYWLQQVRSSAVCIGIYSSYMFIVGCLFAFVFGDVPLESQTVALYLIGAFFGGILWYLIAKSMLGRQ</sequence>
<gene>
    <name evidence="2" type="ORF">A5886_001490</name>
</gene>
<keyword evidence="1" id="KW-0472">Membrane</keyword>
<dbReference type="Proteomes" id="UP000195043">
    <property type="component" value="Unassembled WGS sequence"/>
</dbReference>
<evidence type="ECO:0000256" key="1">
    <source>
        <dbReference type="SAM" id="Phobius"/>
    </source>
</evidence>
<evidence type="ECO:0000313" key="3">
    <source>
        <dbReference type="Proteomes" id="UP000195043"/>
    </source>
</evidence>
<keyword evidence="3" id="KW-1185">Reference proteome</keyword>
<keyword evidence="1" id="KW-1133">Transmembrane helix</keyword>
<dbReference type="RefSeq" id="WP_086274369.1">
    <property type="nucleotide sequence ID" value="NZ_NGKU01000001.1"/>
</dbReference>
<feature type="transmembrane region" description="Helical" evidence="1">
    <location>
        <begin position="65"/>
        <end position="84"/>
    </location>
</feature>
<feature type="transmembrane region" description="Helical" evidence="1">
    <location>
        <begin position="96"/>
        <end position="114"/>
    </location>
</feature>
<reference evidence="2 3" key="1">
    <citation type="submission" date="2017-05" db="EMBL/GenBank/DDBJ databases">
        <title>The Genome Sequence of Enterococcus sp. 8G7_MSG3316.</title>
        <authorList>
            <consortium name="The Broad Institute Genomics Platform"/>
            <consortium name="The Broad Institute Genomic Center for Infectious Diseases"/>
            <person name="Earl A."/>
            <person name="Manson A."/>
            <person name="Schwartman J."/>
            <person name="Gilmore M."/>
            <person name="Abouelleil A."/>
            <person name="Cao P."/>
            <person name="Chapman S."/>
            <person name="Cusick C."/>
            <person name="Shea T."/>
            <person name="Young S."/>
            <person name="Neafsey D."/>
            <person name="Nusbaum C."/>
            <person name="Birren B."/>
        </authorList>
    </citation>
    <scope>NUCLEOTIDE SEQUENCE [LARGE SCALE GENOMIC DNA]</scope>
    <source>
        <strain evidence="2 3">8G7_MSG3316</strain>
    </source>
</reference>
<protein>
    <submittedName>
        <fullName evidence="2">Uncharacterized protein</fullName>
    </submittedName>
</protein>
<dbReference type="EMBL" id="NGKU01000001">
    <property type="protein sequence ID" value="OTN76413.1"/>
    <property type="molecule type" value="Genomic_DNA"/>
</dbReference>
<feature type="transmembrane region" description="Helical" evidence="1">
    <location>
        <begin position="39"/>
        <end position="58"/>
    </location>
</feature>
<feature type="transmembrane region" description="Helical" evidence="1">
    <location>
        <begin position="12"/>
        <end position="33"/>
    </location>
</feature>